<dbReference type="RefSeq" id="WP_152761038.1">
    <property type="nucleotide sequence ID" value="NZ_WHLY01000002.1"/>
</dbReference>
<dbReference type="Pfam" id="PF00583">
    <property type="entry name" value="Acetyltransf_1"/>
    <property type="match status" value="1"/>
</dbReference>
<dbReference type="GO" id="GO:0016747">
    <property type="term" value="F:acyltransferase activity, transferring groups other than amino-acyl groups"/>
    <property type="evidence" value="ECO:0007669"/>
    <property type="project" value="InterPro"/>
</dbReference>
<proteinExistence type="predicted"/>
<reference evidence="4 5" key="1">
    <citation type="submission" date="2019-10" db="EMBL/GenBank/DDBJ databases">
        <title>Draft Genome Sequence of Cytophagaceae sp. SJW1-29.</title>
        <authorList>
            <person name="Choi A."/>
        </authorList>
    </citation>
    <scope>NUCLEOTIDE SEQUENCE [LARGE SCALE GENOMIC DNA]</scope>
    <source>
        <strain evidence="4 5">SJW1-29</strain>
    </source>
</reference>
<comment type="caution">
    <text evidence="4">The sequence shown here is derived from an EMBL/GenBank/DDBJ whole genome shotgun (WGS) entry which is preliminary data.</text>
</comment>
<protein>
    <submittedName>
        <fullName evidence="4">GNAT family N-acetyltransferase</fullName>
    </submittedName>
</protein>
<keyword evidence="5" id="KW-1185">Reference proteome</keyword>
<feature type="domain" description="N-acetyltransferase" evidence="3">
    <location>
        <begin position="4"/>
        <end position="166"/>
    </location>
</feature>
<keyword evidence="1 4" id="KW-0808">Transferase</keyword>
<dbReference type="PANTHER" id="PTHR43072:SF23">
    <property type="entry name" value="UPF0039 PROTEIN C11D3.02C"/>
    <property type="match status" value="1"/>
</dbReference>
<dbReference type="Gene3D" id="3.40.630.30">
    <property type="match status" value="1"/>
</dbReference>
<sequence length="168" mass="19555">MSDIILRQADERDAAALLDIINYEIRNSTVVYDYTERTLDYQLDWLRKKRTDGMPVFVAEQEKEVLGFSTFGVFRPWDAYQFSIEHSIYIAAKARGKGMGKLLMNEMIKTAKDMGFHTMIAGVDSGNEKSYAFHKQFGFVEVGRFSQIGYKFDRWLDLIFMQLFLDTI</sequence>
<dbReference type="PROSITE" id="PS51186">
    <property type="entry name" value="GNAT"/>
    <property type="match status" value="1"/>
</dbReference>
<evidence type="ECO:0000256" key="1">
    <source>
        <dbReference type="ARBA" id="ARBA00022679"/>
    </source>
</evidence>
<dbReference type="AlphaFoldDB" id="A0A7C9BGS4"/>
<gene>
    <name evidence="4" type="ORF">GBK04_15065</name>
</gene>
<dbReference type="PANTHER" id="PTHR43072">
    <property type="entry name" value="N-ACETYLTRANSFERASE"/>
    <property type="match status" value="1"/>
</dbReference>
<organism evidence="4 5">
    <name type="scientific">Salmonirosea aquatica</name>
    <dbReference type="NCBI Taxonomy" id="2654236"/>
    <lineage>
        <taxon>Bacteria</taxon>
        <taxon>Pseudomonadati</taxon>
        <taxon>Bacteroidota</taxon>
        <taxon>Cytophagia</taxon>
        <taxon>Cytophagales</taxon>
        <taxon>Spirosomataceae</taxon>
        <taxon>Salmonirosea</taxon>
    </lineage>
</organism>
<keyword evidence="2" id="KW-0012">Acyltransferase</keyword>
<evidence type="ECO:0000259" key="3">
    <source>
        <dbReference type="PROSITE" id="PS51186"/>
    </source>
</evidence>
<dbReference type="CDD" id="cd04301">
    <property type="entry name" value="NAT_SF"/>
    <property type="match status" value="1"/>
</dbReference>
<accession>A0A7C9BGS4</accession>
<evidence type="ECO:0000313" key="4">
    <source>
        <dbReference type="EMBL" id="MPR34641.1"/>
    </source>
</evidence>
<dbReference type="InterPro" id="IPR016181">
    <property type="entry name" value="Acyl_CoA_acyltransferase"/>
</dbReference>
<evidence type="ECO:0000256" key="2">
    <source>
        <dbReference type="ARBA" id="ARBA00023315"/>
    </source>
</evidence>
<dbReference type="SUPFAM" id="SSF55729">
    <property type="entry name" value="Acyl-CoA N-acyltransferases (Nat)"/>
    <property type="match status" value="1"/>
</dbReference>
<evidence type="ECO:0000313" key="5">
    <source>
        <dbReference type="Proteomes" id="UP000479293"/>
    </source>
</evidence>
<dbReference type="InterPro" id="IPR000182">
    <property type="entry name" value="GNAT_dom"/>
</dbReference>
<name>A0A7C9BGS4_9BACT</name>
<dbReference type="Proteomes" id="UP000479293">
    <property type="component" value="Unassembled WGS sequence"/>
</dbReference>
<dbReference type="EMBL" id="WHLY01000002">
    <property type="protein sequence ID" value="MPR34641.1"/>
    <property type="molecule type" value="Genomic_DNA"/>
</dbReference>